<name>A0A844CI20_9RHOB</name>
<keyword evidence="2" id="KW-1185">Reference proteome</keyword>
<organism evidence="1 2">
    <name type="scientific">Roseovarius bejariae</name>
    <dbReference type="NCBI Taxonomy" id="2576383"/>
    <lineage>
        <taxon>Bacteria</taxon>
        <taxon>Pseudomonadati</taxon>
        <taxon>Pseudomonadota</taxon>
        <taxon>Alphaproteobacteria</taxon>
        <taxon>Rhodobacterales</taxon>
        <taxon>Roseobacteraceae</taxon>
        <taxon>Roseovarius</taxon>
    </lineage>
</organism>
<gene>
    <name evidence="1" type="ORF">FDP25_02575</name>
</gene>
<protein>
    <submittedName>
        <fullName evidence="1">Uncharacterized protein</fullName>
    </submittedName>
</protein>
<proteinExistence type="predicted"/>
<reference evidence="1 2" key="1">
    <citation type="submission" date="2019-05" db="EMBL/GenBank/DDBJ databases">
        <title>Roseovarius bejariae sp. nov., a moderately halophylic bacterium isolated from a saline soil in Rambla Salada (Murcia).</title>
        <authorList>
            <person name="Castro D.J."/>
            <person name="Gomez-Altuve A."/>
            <person name="Reina J.C."/>
            <person name="Rodriguez M."/>
            <person name="Sampedro I."/>
            <person name="Llamas I."/>
            <person name="Martinez-Checa F."/>
        </authorList>
    </citation>
    <scope>NUCLEOTIDE SEQUENCE [LARGE SCALE GENOMIC DNA]</scope>
    <source>
        <strain evidence="1 2">A21</strain>
    </source>
</reference>
<comment type="caution">
    <text evidence="1">The sequence shown here is derived from an EMBL/GenBank/DDBJ whole genome shotgun (WGS) entry which is preliminary data.</text>
</comment>
<dbReference type="EMBL" id="SZWE01000001">
    <property type="protein sequence ID" value="MRU14307.1"/>
    <property type="molecule type" value="Genomic_DNA"/>
</dbReference>
<dbReference type="AlphaFoldDB" id="A0A844CI20"/>
<accession>A0A844CI20</accession>
<evidence type="ECO:0000313" key="1">
    <source>
        <dbReference type="EMBL" id="MRU14307.1"/>
    </source>
</evidence>
<sequence>MRLIYNGILIGVIFGAATPALSADFQTRMIGGSVQLGGELVISIMPGDKTMPSNAKCSVEVPEPYSGHLELISSNCSAMKIQQAFEPIRDENGYAIPSTDVPYNLIVANENGQEVGRVNGIFPYNNQFSDLRIHIKDVKNPVSPGESFQAVVLGAGEPISESLLCRWATYGPVAFEPMSENKCSGRITALEPQGRDGDMNVEIVNLKDMHAVGYAISKIIVE</sequence>
<evidence type="ECO:0000313" key="2">
    <source>
        <dbReference type="Proteomes" id="UP000564704"/>
    </source>
</evidence>
<dbReference type="OrthoDB" id="9825071at2"/>
<dbReference type="Proteomes" id="UP000564704">
    <property type="component" value="Unassembled WGS sequence"/>
</dbReference>
<dbReference type="RefSeq" id="WP_154148636.1">
    <property type="nucleotide sequence ID" value="NZ_SZWE01000001.1"/>
</dbReference>